<keyword evidence="4" id="KW-0378">Hydrolase</keyword>
<accession>A0ABR1U463</accession>
<reference evidence="11 12" key="1">
    <citation type="submission" date="2023-01" db="EMBL/GenBank/DDBJ databases">
        <title>Analysis of 21 Apiospora genomes using comparative genomics revels a genus with tremendous synthesis potential of carbohydrate active enzymes and secondary metabolites.</title>
        <authorList>
            <person name="Sorensen T."/>
        </authorList>
    </citation>
    <scope>NUCLEOTIDE SEQUENCE [LARGE SCALE GENOMIC DNA]</scope>
    <source>
        <strain evidence="11 12">CBS 83171</strain>
    </source>
</reference>
<dbReference type="CDD" id="cd11377">
    <property type="entry name" value="Pro-peptidase_S53"/>
    <property type="match status" value="1"/>
</dbReference>
<evidence type="ECO:0000256" key="6">
    <source>
        <dbReference type="ARBA" id="ARBA00022837"/>
    </source>
</evidence>
<sequence>MKCLLALALMAVLCIVSGTADTSASIVVESLGQIPAGWMLAREANPNQNIRLRIALGPPNLDIFEQTLYSISTPQHPQYGRHLSRDELAEMMKPREDSTAAVLSWLQSSGVPVSDIEDAGEWVNFKITVGKAQDLLNTTFAGYKHVEAGAEILRTLQYSVPAVVKPHMTMIQPTTRFGQVRAKRPEGLNNKGLEQSQVEAEIPKLVNPSLNTTFCNSTATPDCLRALYNIGGYTADPSVGSVVGVAGFLEQWARFDDLNFDEANLDIEYVSALAFNTDIRFYSTGGRGLLVPDPDHPDANNGQNEPYLDLATYILSLPDDELPTTLTISYGESERTVPEEYARKVCDMFGQMGARGISVIFASGDSGPGSVCQTNDGTNTTRFDPIFPAACPYVTSVGGTVGVEPESAAGLSSGGFSEIWARPAYQETPVQIYLQNLGDQWAGLYNPSGRGFPDVAAQAENFLIVDRSTTTGVSGTSAAAPTFAAIISLLNNARMKSGLSPMGFLNPWLYSSAVAGGGLTDITTGGSVGCTGGSSSSGLPTPYVPYASWNATQGWDPVTGLGTPLFDMLLQLALAAPNSTRHVHA</sequence>
<evidence type="ECO:0000256" key="8">
    <source>
        <dbReference type="PROSITE-ProRule" id="PRU01032"/>
    </source>
</evidence>
<name>A0ABR1U463_9PEZI</name>
<evidence type="ECO:0000259" key="10">
    <source>
        <dbReference type="PROSITE" id="PS51695"/>
    </source>
</evidence>
<dbReference type="InterPro" id="IPR050819">
    <property type="entry name" value="Tripeptidyl-peptidase_I"/>
</dbReference>
<evidence type="ECO:0000256" key="1">
    <source>
        <dbReference type="ARBA" id="ARBA00004239"/>
    </source>
</evidence>
<dbReference type="SMART" id="SM00944">
    <property type="entry name" value="Pro-kuma_activ"/>
    <property type="match status" value="1"/>
</dbReference>
<evidence type="ECO:0000256" key="4">
    <source>
        <dbReference type="ARBA" id="ARBA00022801"/>
    </source>
</evidence>
<dbReference type="Gene3D" id="3.40.50.200">
    <property type="entry name" value="Peptidase S8/S53 domain"/>
    <property type="match status" value="1"/>
</dbReference>
<keyword evidence="5" id="KW-0720">Serine protease</keyword>
<dbReference type="InterPro" id="IPR023828">
    <property type="entry name" value="Peptidase_S8_Ser-AS"/>
</dbReference>
<organism evidence="11 12">
    <name type="scientific">Apiospora saccharicola</name>
    <dbReference type="NCBI Taxonomy" id="335842"/>
    <lineage>
        <taxon>Eukaryota</taxon>
        <taxon>Fungi</taxon>
        <taxon>Dikarya</taxon>
        <taxon>Ascomycota</taxon>
        <taxon>Pezizomycotina</taxon>
        <taxon>Sordariomycetes</taxon>
        <taxon>Xylariomycetidae</taxon>
        <taxon>Amphisphaeriales</taxon>
        <taxon>Apiosporaceae</taxon>
        <taxon>Apiospora</taxon>
    </lineage>
</organism>
<evidence type="ECO:0000313" key="11">
    <source>
        <dbReference type="EMBL" id="KAK8053671.1"/>
    </source>
</evidence>
<dbReference type="InterPro" id="IPR036852">
    <property type="entry name" value="Peptidase_S8/S53_dom_sf"/>
</dbReference>
<feature type="binding site" evidence="8">
    <location>
        <position position="521"/>
    </location>
    <ligand>
        <name>Ca(2+)</name>
        <dbReference type="ChEBI" id="CHEBI:29108"/>
    </ligand>
</feature>
<feature type="domain" description="Peptidase S53" evidence="10">
    <location>
        <begin position="218"/>
        <end position="576"/>
    </location>
</feature>
<comment type="caution">
    <text evidence="11">The sequence shown here is derived from an EMBL/GenBank/DDBJ whole genome shotgun (WGS) entry which is preliminary data.</text>
</comment>
<dbReference type="InterPro" id="IPR015366">
    <property type="entry name" value="S53_propep"/>
</dbReference>
<dbReference type="Pfam" id="PF09286">
    <property type="entry name" value="Pro-kuma_activ"/>
    <property type="match status" value="1"/>
</dbReference>
<dbReference type="InterPro" id="IPR030400">
    <property type="entry name" value="Sedolisin_dom"/>
</dbReference>
<dbReference type="SUPFAM" id="SSF54897">
    <property type="entry name" value="Protease propeptides/inhibitors"/>
    <property type="match status" value="1"/>
</dbReference>
<evidence type="ECO:0000256" key="5">
    <source>
        <dbReference type="ARBA" id="ARBA00022825"/>
    </source>
</evidence>
<dbReference type="EMBL" id="JAQQWM010000008">
    <property type="protein sequence ID" value="KAK8053671.1"/>
    <property type="molecule type" value="Genomic_DNA"/>
</dbReference>
<evidence type="ECO:0000256" key="9">
    <source>
        <dbReference type="SAM" id="SignalP"/>
    </source>
</evidence>
<evidence type="ECO:0000256" key="7">
    <source>
        <dbReference type="ARBA" id="ARBA00023145"/>
    </source>
</evidence>
<feature type="binding site" evidence="8">
    <location>
        <position position="556"/>
    </location>
    <ligand>
        <name>Ca(2+)</name>
        <dbReference type="ChEBI" id="CHEBI:29108"/>
    </ligand>
</feature>
<dbReference type="SUPFAM" id="SSF52743">
    <property type="entry name" value="Subtilisin-like"/>
    <property type="match status" value="1"/>
</dbReference>
<protein>
    <recommendedName>
        <fullName evidence="10">Peptidase S53 domain-containing protein</fullName>
    </recommendedName>
</protein>
<evidence type="ECO:0000256" key="3">
    <source>
        <dbReference type="ARBA" id="ARBA00022723"/>
    </source>
</evidence>
<keyword evidence="6 8" id="KW-0106">Calcium</keyword>
<evidence type="ECO:0000313" key="12">
    <source>
        <dbReference type="Proteomes" id="UP001446871"/>
    </source>
</evidence>
<keyword evidence="7" id="KW-0865">Zymogen</keyword>
<dbReference type="CDD" id="cd04056">
    <property type="entry name" value="Peptidases_S53"/>
    <property type="match status" value="1"/>
</dbReference>
<feature type="chain" id="PRO_5045516162" description="Peptidase S53 domain-containing protein" evidence="9">
    <location>
        <begin position="21"/>
        <end position="585"/>
    </location>
</feature>
<dbReference type="PANTHER" id="PTHR14218:SF35">
    <property type="entry name" value="PEPTIDASE S53 DOMAIN-CONTAINING PROTEIN"/>
    <property type="match status" value="1"/>
</dbReference>
<gene>
    <name evidence="11" type="ORF">PG996_012972</name>
</gene>
<feature type="signal peptide" evidence="9">
    <location>
        <begin position="1"/>
        <end position="20"/>
    </location>
</feature>
<dbReference type="PANTHER" id="PTHR14218">
    <property type="entry name" value="PROTEASE S8 TRIPEPTIDYL PEPTIDASE I CLN2"/>
    <property type="match status" value="1"/>
</dbReference>
<keyword evidence="2" id="KW-0645">Protease</keyword>
<dbReference type="PROSITE" id="PS00138">
    <property type="entry name" value="SUBTILASE_SER"/>
    <property type="match status" value="1"/>
</dbReference>
<dbReference type="PROSITE" id="PS51695">
    <property type="entry name" value="SEDOLISIN"/>
    <property type="match status" value="1"/>
</dbReference>
<proteinExistence type="predicted"/>
<evidence type="ECO:0000256" key="2">
    <source>
        <dbReference type="ARBA" id="ARBA00022670"/>
    </source>
</evidence>
<feature type="binding site" evidence="8">
    <location>
        <position position="554"/>
    </location>
    <ligand>
        <name>Ca(2+)</name>
        <dbReference type="ChEBI" id="CHEBI:29108"/>
    </ligand>
</feature>
<feature type="binding site" evidence="8">
    <location>
        <position position="522"/>
    </location>
    <ligand>
        <name>Ca(2+)</name>
        <dbReference type="ChEBI" id="CHEBI:29108"/>
    </ligand>
</feature>
<keyword evidence="9" id="KW-0732">Signal</keyword>
<comment type="subcellular location">
    <subcellularLocation>
        <location evidence="1">Secreted</location>
        <location evidence="1">Extracellular space</location>
    </subcellularLocation>
</comment>
<comment type="cofactor">
    <cofactor evidence="8">
        <name>Ca(2+)</name>
        <dbReference type="ChEBI" id="CHEBI:29108"/>
    </cofactor>
    <text evidence="8">Binds 1 Ca(2+) ion per subunit.</text>
</comment>
<keyword evidence="12" id="KW-1185">Reference proteome</keyword>
<keyword evidence="3 8" id="KW-0479">Metal-binding</keyword>
<dbReference type="Proteomes" id="UP001446871">
    <property type="component" value="Unassembled WGS sequence"/>
</dbReference>
<comment type="caution">
    <text evidence="8">Lacks conserved residue(s) required for the propagation of feature annotation.</text>
</comment>